<keyword evidence="1 4" id="KW-0349">Heme</keyword>
<dbReference type="Gene3D" id="1.10.760.10">
    <property type="entry name" value="Cytochrome c-like domain"/>
    <property type="match status" value="1"/>
</dbReference>
<dbReference type="RefSeq" id="WP_076622382.1">
    <property type="nucleotide sequence ID" value="NZ_BMEW01000003.1"/>
</dbReference>
<organism evidence="7 8">
    <name type="scientific">Salipiger profundus</name>
    <dbReference type="NCBI Taxonomy" id="1229727"/>
    <lineage>
        <taxon>Bacteria</taxon>
        <taxon>Pseudomonadati</taxon>
        <taxon>Pseudomonadota</taxon>
        <taxon>Alphaproteobacteria</taxon>
        <taxon>Rhodobacterales</taxon>
        <taxon>Roseobacteraceae</taxon>
        <taxon>Salipiger</taxon>
    </lineage>
</organism>
<dbReference type="Proteomes" id="UP000186559">
    <property type="component" value="Chromosome"/>
</dbReference>
<dbReference type="SUPFAM" id="SSF46626">
    <property type="entry name" value="Cytochrome c"/>
    <property type="match status" value="1"/>
</dbReference>
<dbReference type="Pfam" id="PF00034">
    <property type="entry name" value="Cytochrom_C"/>
    <property type="match status" value="1"/>
</dbReference>
<evidence type="ECO:0000313" key="7">
    <source>
        <dbReference type="EMBL" id="APX21824.1"/>
    </source>
</evidence>
<dbReference type="GO" id="GO:0009055">
    <property type="term" value="F:electron transfer activity"/>
    <property type="evidence" value="ECO:0007669"/>
    <property type="project" value="InterPro"/>
</dbReference>
<dbReference type="InterPro" id="IPR009056">
    <property type="entry name" value="Cyt_c-like_dom"/>
</dbReference>
<sequence length="158" mass="16488" precursor="true">MKLTGLTMAGLLVAGAAFANTVVPDEVSFGEYGAVEASLSGTEGNADKGREIFSTKSMGNCVSCHQVSQLSDVPFQGEVGPPLGGVGEYRSAAELRGIVANAKMTFEGTVMPAFYKTSGFIRPGDGYTGKAAKEPIEPILSAQDIEDVVAFLMTLKEN</sequence>
<dbReference type="GO" id="GO:0046872">
    <property type="term" value="F:metal ion binding"/>
    <property type="evidence" value="ECO:0007669"/>
    <property type="project" value="UniProtKB-KW"/>
</dbReference>
<dbReference type="InterPro" id="IPR030999">
    <property type="entry name" value="Thiosulf_SoxX"/>
</dbReference>
<dbReference type="STRING" id="1229727.Ga0080559_TMP1028"/>
<proteinExistence type="predicted"/>
<evidence type="ECO:0000313" key="8">
    <source>
        <dbReference type="Proteomes" id="UP000186559"/>
    </source>
</evidence>
<accession>A0A1U7D0Z4</accession>
<evidence type="ECO:0000256" key="4">
    <source>
        <dbReference type="PROSITE-ProRule" id="PRU00433"/>
    </source>
</evidence>
<dbReference type="KEGG" id="tpro:Ga0080559_TMP1028"/>
<reference evidence="7 8" key="1">
    <citation type="submission" date="2016-03" db="EMBL/GenBank/DDBJ databases">
        <title>Deep-sea bacteria in the southern Pacific.</title>
        <authorList>
            <person name="Tang K."/>
        </authorList>
    </citation>
    <scope>NUCLEOTIDE SEQUENCE [LARGE SCALE GENOMIC DNA]</scope>
    <source>
        <strain evidence="7 8">JLT2016</strain>
    </source>
</reference>
<evidence type="ECO:0000256" key="2">
    <source>
        <dbReference type="ARBA" id="ARBA00022723"/>
    </source>
</evidence>
<feature type="domain" description="Cytochrome c" evidence="6">
    <location>
        <begin position="44"/>
        <end position="156"/>
    </location>
</feature>
<gene>
    <name evidence="7" type="ORF">Ga0080559_TMP1028</name>
</gene>
<dbReference type="GO" id="GO:0020037">
    <property type="term" value="F:heme binding"/>
    <property type="evidence" value="ECO:0007669"/>
    <property type="project" value="InterPro"/>
</dbReference>
<name>A0A1U7D0Z4_9RHOB</name>
<feature type="chain" id="PRO_5010524449" evidence="5">
    <location>
        <begin position="20"/>
        <end position="158"/>
    </location>
</feature>
<dbReference type="PROSITE" id="PS51007">
    <property type="entry name" value="CYTC"/>
    <property type="match status" value="1"/>
</dbReference>
<dbReference type="NCBIfam" id="TIGR04485">
    <property type="entry name" value="thiosulf_SoxX"/>
    <property type="match status" value="1"/>
</dbReference>
<dbReference type="AlphaFoldDB" id="A0A1U7D0Z4"/>
<keyword evidence="2 4" id="KW-0479">Metal-binding</keyword>
<evidence type="ECO:0000256" key="5">
    <source>
        <dbReference type="SAM" id="SignalP"/>
    </source>
</evidence>
<keyword evidence="3 4" id="KW-0408">Iron</keyword>
<evidence type="ECO:0000256" key="3">
    <source>
        <dbReference type="ARBA" id="ARBA00023004"/>
    </source>
</evidence>
<dbReference type="InterPro" id="IPR036909">
    <property type="entry name" value="Cyt_c-like_dom_sf"/>
</dbReference>
<protein>
    <submittedName>
        <fullName evidence="7">Sulfur-oxidizing protein SoxX</fullName>
    </submittedName>
</protein>
<evidence type="ECO:0000256" key="1">
    <source>
        <dbReference type="ARBA" id="ARBA00022617"/>
    </source>
</evidence>
<dbReference type="OrthoDB" id="9793634at2"/>
<keyword evidence="5" id="KW-0732">Signal</keyword>
<dbReference type="EMBL" id="CP014796">
    <property type="protein sequence ID" value="APX21824.1"/>
    <property type="molecule type" value="Genomic_DNA"/>
</dbReference>
<evidence type="ECO:0000259" key="6">
    <source>
        <dbReference type="PROSITE" id="PS51007"/>
    </source>
</evidence>
<feature type="signal peptide" evidence="5">
    <location>
        <begin position="1"/>
        <end position="19"/>
    </location>
</feature>
<keyword evidence="8" id="KW-1185">Reference proteome</keyword>